<feature type="region of interest" description="Disordered" evidence="3">
    <location>
        <begin position="190"/>
        <end position="268"/>
    </location>
</feature>
<evidence type="ECO:0000313" key="6">
    <source>
        <dbReference type="Proteomes" id="UP001474421"/>
    </source>
</evidence>
<gene>
    <name evidence="5" type="ORF">NXF25_013506</name>
</gene>
<keyword evidence="4" id="KW-0472">Membrane</keyword>
<evidence type="ECO:0000313" key="5">
    <source>
        <dbReference type="EMBL" id="KAK9398537.1"/>
    </source>
</evidence>
<accession>A0AAW1B9W7</accession>
<keyword evidence="4" id="KW-0812">Transmembrane</keyword>
<sequence>MFDIIRKTAASLAERNSELIREAKKPISQRLGEFVDPDKAKRRTKILVFISFILAVIATYLYKAEVNRKEKHIKAVASIRQFAVDYDPSLEGKTDLEILAAVHLLTLELFNWTLKIEELEAELKILTKMLPEWQSFERNLYYFSSVKKSWSDARKDCQQRHAADLVTCRFGEEQEKGSCTAYCENIGRGKGGREGGRKGGRKEKGRKEKEGREEKERAMDKKGEEGRKGGRRKKKREKGEERKKEEREGGREEEGMMAQYWNGTTCHS</sequence>
<dbReference type="SUPFAM" id="SSF56436">
    <property type="entry name" value="C-type lectin-like"/>
    <property type="match status" value="1"/>
</dbReference>
<feature type="compositionally biased region" description="Basic and acidic residues" evidence="3">
    <location>
        <begin position="237"/>
        <end position="254"/>
    </location>
</feature>
<keyword evidence="2" id="KW-0964">Secreted</keyword>
<dbReference type="Gene3D" id="3.10.100.10">
    <property type="entry name" value="Mannose-Binding Protein A, subunit A"/>
    <property type="match status" value="1"/>
</dbReference>
<dbReference type="Proteomes" id="UP001474421">
    <property type="component" value="Unassembled WGS sequence"/>
</dbReference>
<name>A0AAW1B9W7_CROAD</name>
<comment type="subcellular location">
    <subcellularLocation>
        <location evidence="1">Secreted</location>
    </subcellularLocation>
</comment>
<dbReference type="AlphaFoldDB" id="A0AAW1B9W7"/>
<evidence type="ECO:0000256" key="2">
    <source>
        <dbReference type="ARBA" id="ARBA00022525"/>
    </source>
</evidence>
<reference evidence="5 6" key="1">
    <citation type="journal article" date="2024" name="Proc. Natl. Acad. Sci. U.S.A.">
        <title>The genetic regulatory architecture and epigenomic basis for age-related changes in rattlesnake venom.</title>
        <authorList>
            <person name="Hogan M.P."/>
            <person name="Holding M.L."/>
            <person name="Nystrom G.S."/>
            <person name="Colston T.J."/>
            <person name="Bartlett D.A."/>
            <person name="Mason A.J."/>
            <person name="Ellsworth S.A."/>
            <person name="Rautsaw R.M."/>
            <person name="Lawrence K.C."/>
            <person name="Strickland J.L."/>
            <person name="He B."/>
            <person name="Fraser P."/>
            <person name="Margres M.J."/>
            <person name="Gilbert D.M."/>
            <person name="Gibbs H.L."/>
            <person name="Parkinson C.L."/>
            <person name="Rokyta D.R."/>
        </authorList>
    </citation>
    <scope>NUCLEOTIDE SEQUENCE [LARGE SCALE GENOMIC DNA]</scope>
    <source>
        <strain evidence="5">DRR0105</strain>
    </source>
</reference>
<evidence type="ECO:0000256" key="4">
    <source>
        <dbReference type="SAM" id="Phobius"/>
    </source>
</evidence>
<keyword evidence="6" id="KW-1185">Reference proteome</keyword>
<protein>
    <submittedName>
        <fullName evidence="5">Antigen B</fullName>
    </submittedName>
</protein>
<comment type="caution">
    <text evidence="5">The sequence shown here is derived from an EMBL/GenBank/DDBJ whole genome shotgun (WGS) entry which is preliminary data.</text>
</comment>
<feature type="transmembrane region" description="Helical" evidence="4">
    <location>
        <begin position="46"/>
        <end position="62"/>
    </location>
</feature>
<dbReference type="EMBL" id="JAOTOJ010000007">
    <property type="protein sequence ID" value="KAK9398537.1"/>
    <property type="molecule type" value="Genomic_DNA"/>
</dbReference>
<keyword evidence="4" id="KW-1133">Transmembrane helix</keyword>
<feature type="compositionally biased region" description="Basic and acidic residues" evidence="3">
    <location>
        <begin position="205"/>
        <end position="228"/>
    </location>
</feature>
<organism evidence="5 6">
    <name type="scientific">Crotalus adamanteus</name>
    <name type="common">Eastern diamondback rattlesnake</name>
    <dbReference type="NCBI Taxonomy" id="8729"/>
    <lineage>
        <taxon>Eukaryota</taxon>
        <taxon>Metazoa</taxon>
        <taxon>Chordata</taxon>
        <taxon>Craniata</taxon>
        <taxon>Vertebrata</taxon>
        <taxon>Euteleostomi</taxon>
        <taxon>Lepidosauria</taxon>
        <taxon>Squamata</taxon>
        <taxon>Bifurcata</taxon>
        <taxon>Unidentata</taxon>
        <taxon>Episquamata</taxon>
        <taxon>Toxicofera</taxon>
        <taxon>Serpentes</taxon>
        <taxon>Colubroidea</taxon>
        <taxon>Viperidae</taxon>
        <taxon>Crotalinae</taxon>
        <taxon>Crotalus</taxon>
    </lineage>
</organism>
<dbReference type="GO" id="GO:0005576">
    <property type="term" value="C:extracellular region"/>
    <property type="evidence" value="ECO:0007669"/>
    <property type="project" value="UniProtKB-SubCell"/>
</dbReference>
<dbReference type="InterPro" id="IPR016186">
    <property type="entry name" value="C-type_lectin-like/link_sf"/>
</dbReference>
<evidence type="ECO:0000256" key="1">
    <source>
        <dbReference type="ARBA" id="ARBA00004613"/>
    </source>
</evidence>
<dbReference type="InterPro" id="IPR016187">
    <property type="entry name" value="CTDL_fold"/>
</dbReference>
<evidence type="ECO:0000256" key="3">
    <source>
        <dbReference type="SAM" id="MobiDB-lite"/>
    </source>
</evidence>
<proteinExistence type="predicted"/>